<keyword evidence="3" id="KW-1185">Reference proteome</keyword>
<feature type="region of interest" description="Disordered" evidence="1">
    <location>
        <begin position="1"/>
        <end position="50"/>
    </location>
</feature>
<evidence type="ECO:0000313" key="2">
    <source>
        <dbReference type="EMBL" id="GIJ74834.1"/>
    </source>
</evidence>
<comment type="caution">
    <text evidence="2">The sequence shown here is derived from an EMBL/GenBank/DDBJ whole genome shotgun (WGS) entry which is preliminary data.</text>
</comment>
<feature type="compositionally biased region" description="Polar residues" evidence="1">
    <location>
        <begin position="21"/>
        <end position="36"/>
    </location>
</feature>
<proteinExistence type="predicted"/>
<evidence type="ECO:0000256" key="1">
    <source>
        <dbReference type="SAM" id="MobiDB-lite"/>
    </source>
</evidence>
<dbReference type="Proteomes" id="UP000635606">
    <property type="component" value="Unassembled WGS sequence"/>
</dbReference>
<name>A0A8J4A2V3_9ACTN</name>
<sequence length="109" mass="11491">MKTTTRRARPSSRAAPDSASFSTRRILSPGYTNASAPPSHEPVGSPDFDRLVDRDPAVWSAIYVLTGVVQDDPIISSPGTANSWTRPVCVYASSSGKGSSPIAWGDATP</sequence>
<dbReference type="AlphaFoldDB" id="A0A8J4A2V3"/>
<protein>
    <submittedName>
        <fullName evidence="2">Uncharacterized protein</fullName>
    </submittedName>
</protein>
<dbReference type="EMBL" id="BOPH01000145">
    <property type="protein sequence ID" value="GIJ74834.1"/>
    <property type="molecule type" value="Genomic_DNA"/>
</dbReference>
<organism evidence="2 3">
    <name type="scientific">Virgisporangium ochraceum</name>
    <dbReference type="NCBI Taxonomy" id="65505"/>
    <lineage>
        <taxon>Bacteria</taxon>
        <taxon>Bacillati</taxon>
        <taxon>Actinomycetota</taxon>
        <taxon>Actinomycetes</taxon>
        <taxon>Micromonosporales</taxon>
        <taxon>Micromonosporaceae</taxon>
        <taxon>Virgisporangium</taxon>
    </lineage>
</organism>
<feature type="compositionally biased region" description="Basic residues" evidence="1">
    <location>
        <begin position="1"/>
        <end position="10"/>
    </location>
</feature>
<evidence type="ECO:0000313" key="3">
    <source>
        <dbReference type="Proteomes" id="UP000635606"/>
    </source>
</evidence>
<gene>
    <name evidence="2" type="ORF">Voc01_097510</name>
</gene>
<accession>A0A8J4A2V3</accession>
<reference evidence="2" key="1">
    <citation type="submission" date="2021-01" db="EMBL/GenBank/DDBJ databases">
        <title>Whole genome shotgun sequence of Virgisporangium ochraceum NBRC 16418.</title>
        <authorList>
            <person name="Komaki H."/>
            <person name="Tamura T."/>
        </authorList>
    </citation>
    <scope>NUCLEOTIDE SEQUENCE</scope>
    <source>
        <strain evidence="2">NBRC 16418</strain>
    </source>
</reference>
<feature type="compositionally biased region" description="Low complexity" evidence="1">
    <location>
        <begin position="11"/>
        <end position="20"/>
    </location>
</feature>